<evidence type="ECO:0000313" key="1">
    <source>
        <dbReference type="EMBL" id="MDB7908786.1"/>
    </source>
</evidence>
<dbReference type="EMBL" id="JAQLWO010000044">
    <property type="protein sequence ID" value="MDB7908786.1"/>
    <property type="molecule type" value="Genomic_DNA"/>
</dbReference>
<protein>
    <recommendedName>
        <fullName evidence="3">Transposase</fullName>
    </recommendedName>
</protein>
<dbReference type="Proteomes" id="UP001211006">
    <property type="component" value="Unassembled WGS sequence"/>
</dbReference>
<proteinExistence type="predicted"/>
<dbReference type="RefSeq" id="WP_009258503.1">
    <property type="nucleotide sequence ID" value="NZ_BAABZG010000001.1"/>
</dbReference>
<organism evidence="1 2">
    <name type="scientific">Flavonifractor plautii</name>
    <name type="common">Fusobacterium plautii</name>
    <dbReference type="NCBI Taxonomy" id="292800"/>
    <lineage>
        <taxon>Bacteria</taxon>
        <taxon>Bacillati</taxon>
        <taxon>Bacillota</taxon>
        <taxon>Clostridia</taxon>
        <taxon>Eubacteriales</taxon>
        <taxon>Oscillospiraceae</taxon>
        <taxon>Flavonifractor</taxon>
    </lineage>
</organism>
<comment type="caution">
    <text evidence="1">The sequence shown here is derived from an EMBL/GenBank/DDBJ whole genome shotgun (WGS) entry which is preliminary data.</text>
</comment>
<name>A0AAW6C829_FLAPL</name>
<accession>A0AAW6C829</accession>
<reference evidence="1" key="1">
    <citation type="submission" date="2023-01" db="EMBL/GenBank/DDBJ databases">
        <title>Human gut microbiome strain richness.</title>
        <authorList>
            <person name="Chen-Liaw A."/>
        </authorList>
    </citation>
    <scope>NUCLEOTIDE SEQUENCE</scope>
    <source>
        <strain evidence="1">2225st1_A6_2225SCRN_200828</strain>
    </source>
</reference>
<evidence type="ECO:0000313" key="2">
    <source>
        <dbReference type="Proteomes" id="UP001211006"/>
    </source>
</evidence>
<gene>
    <name evidence="1" type="ORF">PND83_22645</name>
</gene>
<sequence length="70" mass="8264">MRSLLRNMAKAEMVRRGYPKVNRQMHRLYGDWRSLIGAYPTSLTTGKPMAKDFHGRKKYPKGHRGHLFVY</sequence>
<evidence type="ECO:0008006" key="3">
    <source>
        <dbReference type="Google" id="ProtNLM"/>
    </source>
</evidence>
<dbReference type="AlphaFoldDB" id="A0AAW6C829"/>